<organism evidence="8 9">
    <name type="scientific">Bellilinea caldifistulae</name>
    <dbReference type="NCBI Taxonomy" id="360411"/>
    <lineage>
        <taxon>Bacteria</taxon>
        <taxon>Bacillati</taxon>
        <taxon>Chloroflexota</taxon>
        <taxon>Anaerolineae</taxon>
        <taxon>Anaerolineales</taxon>
        <taxon>Anaerolineaceae</taxon>
        <taxon>Bellilinea</taxon>
    </lineage>
</organism>
<evidence type="ECO:0000256" key="5">
    <source>
        <dbReference type="PROSITE-ProRule" id="PRU01248"/>
    </source>
</evidence>
<evidence type="ECO:0000256" key="1">
    <source>
        <dbReference type="ARBA" id="ARBA00008857"/>
    </source>
</evidence>
<name>A0A0P6X4M3_9CHLR</name>
<proteinExistence type="inferred from homology"/>
<feature type="domain" description="Core-binding (CB)" evidence="7">
    <location>
        <begin position="1"/>
        <end position="82"/>
    </location>
</feature>
<dbReference type="GO" id="GO:0015074">
    <property type="term" value="P:DNA integration"/>
    <property type="evidence" value="ECO:0007669"/>
    <property type="project" value="UniProtKB-KW"/>
</dbReference>
<dbReference type="GO" id="GO:0006310">
    <property type="term" value="P:DNA recombination"/>
    <property type="evidence" value="ECO:0007669"/>
    <property type="project" value="UniProtKB-KW"/>
</dbReference>
<dbReference type="InterPro" id="IPR050090">
    <property type="entry name" value="Tyrosine_recombinase_XerCD"/>
</dbReference>
<gene>
    <name evidence="8" type="ORF">AC812_04685</name>
</gene>
<dbReference type="InterPro" id="IPR010998">
    <property type="entry name" value="Integrase_recombinase_N"/>
</dbReference>
<dbReference type="PANTHER" id="PTHR30349">
    <property type="entry name" value="PHAGE INTEGRASE-RELATED"/>
    <property type="match status" value="1"/>
</dbReference>
<evidence type="ECO:0000256" key="2">
    <source>
        <dbReference type="ARBA" id="ARBA00022908"/>
    </source>
</evidence>
<dbReference type="Gene3D" id="1.10.150.130">
    <property type="match status" value="1"/>
</dbReference>
<comment type="caution">
    <text evidence="8">The sequence shown here is derived from an EMBL/GenBank/DDBJ whole genome shotgun (WGS) entry which is preliminary data.</text>
</comment>
<dbReference type="RefSeq" id="WP_061919680.1">
    <property type="nucleotide sequence ID" value="NZ_DF967971.1"/>
</dbReference>
<dbReference type="InterPro" id="IPR002104">
    <property type="entry name" value="Integrase_catalytic"/>
</dbReference>
<evidence type="ECO:0000256" key="4">
    <source>
        <dbReference type="ARBA" id="ARBA00023172"/>
    </source>
</evidence>
<evidence type="ECO:0000259" key="6">
    <source>
        <dbReference type="PROSITE" id="PS51898"/>
    </source>
</evidence>
<evidence type="ECO:0000313" key="8">
    <source>
        <dbReference type="EMBL" id="KPL76622.1"/>
    </source>
</evidence>
<keyword evidence="9" id="KW-1185">Reference proteome</keyword>
<dbReference type="InterPro" id="IPR004107">
    <property type="entry name" value="Integrase_SAM-like_N"/>
</dbReference>
<dbReference type="OrthoDB" id="9785687at2"/>
<dbReference type="GO" id="GO:0003677">
    <property type="term" value="F:DNA binding"/>
    <property type="evidence" value="ECO:0007669"/>
    <property type="project" value="UniProtKB-UniRule"/>
</dbReference>
<keyword evidence="2" id="KW-0229">DNA integration</keyword>
<feature type="domain" description="Tyr recombinase" evidence="6">
    <location>
        <begin position="95"/>
        <end position="270"/>
    </location>
</feature>
<dbReference type="STRING" id="360411.AC812_04685"/>
<evidence type="ECO:0000259" key="7">
    <source>
        <dbReference type="PROSITE" id="PS51900"/>
    </source>
</evidence>
<dbReference type="InterPro" id="IPR013762">
    <property type="entry name" value="Integrase-like_cat_sf"/>
</dbReference>
<dbReference type="Pfam" id="PF00589">
    <property type="entry name" value="Phage_integrase"/>
    <property type="match status" value="1"/>
</dbReference>
<dbReference type="AlphaFoldDB" id="A0A0P6X4M3"/>
<dbReference type="EMBL" id="LGHJ01000011">
    <property type="protein sequence ID" value="KPL76622.1"/>
    <property type="molecule type" value="Genomic_DNA"/>
</dbReference>
<reference evidence="8 9" key="1">
    <citation type="submission" date="2015-07" db="EMBL/GenBank/DDBJ databases">
        <title>Draft genome of Bellilinea caldifistulae DSM 17877.</title>
        <authorList>
            <person name="Hemp J."/>
            <person name="Ward L.M."/>
            <person name="Pace L.A."/>
            <person name="Fischer W.W."/>
        </authorList>
    </citation>
    <scope>NUCLEOTIDE SEQUENCE [LARGE SCALE GENOMIC DNA]</scope>
    <source>
        <strain evidence="8 9">GOMI-1</strain>
    </source>
</reference>
<evidence type="ECO:0000256" key="3">
    <source>
        <dbReference type="ARBA" id="ARBA00023125"/>
    </source>
</evidence>
<protein>
    <recommendedName>
        <fullName evidence="10">Integrase</fullName>
    </recommendedName>
</protein>
<evidence type="ECO:0008006" key="10">
    <source>
        <dbReference type="Google" id="ProtNLM"/>
    </source>
</evidence>
<keyword evidence="4" id="KW-0233">DNA recombination</keyword>
<dbReference type="PANTHER" id="PTHR30349:SF41">
    <property type="entry name" value="INTEGRASE_RECOMBINASE PROTEIN MJ0367-RELATED"/>
    <property type="match status" value="1"/>
</dbReference>
<dbReference type="PROSITE" id="PS51900">
    <property type="entry name" value="CB"/>
    <property type="match status" value="1"/>
</dbReference>
<dbReference type="InterPro" id="IPR044068">
    <property type="entry name" value="CB"/>
</dbReference>
<comment type="similarity">
    <text evidence="1">Belongs to the 'phage' integrase family.</text>
</comment>
<evidence type="ECO:0000313" key="9">
    <source>
        <dbReference type="Proteomes" id="UP000050514"/>
    </source>
</evidence>
<accession>A0A0P6X4M3</accession>
<dbReference type="Gene3D" id="1.10.443.10">
    <property type="entry name" value="Intergrase catalytic core"/>
    <property type="match status" value="1"/>
</dbReference>
<dbReference type="Pfam" id="PF13495">
    <property type="entry name" value="Phage_int_SAM_4"/>
    <property type="match status" value="1"/>
</dbReference>
<sequence>MNPIEDFLSILTSPRTAERYRSALDEFAEWYTSTTGAGVDWNLLTAVEVKDYTAYLQTVRRLSPASVNLRLAAIRSLLRHLGRTLKVKGPKQVTPPLKALSARELGRLFAAAEGSQRDTAILNLMARAGLRVGEVVRLRLGDVEMNGRSGWLTVRGGKGNKTRRVPLNGEVRQALKAWLDERPKVTEDWLFLSRSSGPLAERDVQRMVAEYARIAGVEATPHTLRHTFATRAIEKGVDVATLAAILGHSRIETTGRYLHPTAERIQDAVEGV</sequence>
<keyword evidence="3 5" id="KW-0238">DNA-binding</keyword>
<dbReference type="InterPro" id="IPR011010">
    <property type="entry name" value="DNA_brk_join_enz"/>
</dbReference>
<dbReference type="SUPFAM" id="SSF56349">
    <property type="entry name" value="DNA breaking-rejoining enzymes"/>
    <property type="match status" value="1"/>
</dbReference>
<dbReference type="PROSITE" id="PS51898">
    <property type="entry name" value="TYR_RECOMBINASE"/>
    <property type="match status" value="1"/>
</dbReference>
<dbReference type="Proteomes" id="UP000050514">
    <property type="component" value="Unassembled WGS sequence"/>
</dbReference>